<dbReference type="SUPFAM" id="SSF53697">
    <property type="entry name" value="SIS domain"/>
    <property type="match status" value="1"/>
</dbReference>
<dbReference type="Pfam" id="PF01380">
    <property type="entry name" value="SIS"/>
    <property type="match status" value="1"/>
</dbReference>
<evidence type="ECO:0000256" key="4">
    <source>
        <dbReference type="PIRNR" id="PIRNR004692"/>
    </source>
</evidence>
<evidence type="ECO:0000256" key="3">
    <source>
        <dbReference type="ARBA" id="ARBA00023122"/>
    </source>
</evidence>
<name>A0ABM8AP50_9BACT</name>
<evidence type="ECO:0000259" key="7">
    <source>
        <dbReference type="PROSITE" id="PS51464"/>
    </source>
</evidence>
<dbReference type="NCBIfam" id="TIGR00393">
    <property type="entry name" value="kpsF"/>
    <property type="match status" value="1"/>
</dbReference>
<evidence type="ECO:0000313" key="8">
    <source>
        <dbReference type="EMBL" id="BDQ33162.1"/>
    </source>
</evidence>
<dbReference type="InterPro" id="IPR000644">
    <property type="entry name" value="CBS_dom"/>
</dbReference>
<dbReference type="PROSITE" id="PS51464">
    <property type="entry name" value="SIS"/>
    <property type="match status" value="1"/>
</dbReference>
<dbReference type="InterPro" id="IPR050986">
    <property type="entry name" value="GutQ/KpsF_isomerases"/>
</dbReference>
<dbReference type="Pfam" id="PF00571">
    <property type="entry name" value="CBS"/>
    <property type="match status" value="2"/>
</dbReference>
<evidence type="ECO:0000256" key="2">
    <source>
        <dbReference type="ARBA" id="ARBA00022737"/>
    </source>
</evidence>
<keyword evidence="2" id="KW-0677">Repeat</keyword>
<evidence type="ECO:0000259" key="6">
    <source>
        <dbReference type="PROSITE" id="PS51371"/>
    </source>
</evidence>
<dbReference type="InterPro" id="IPR046348">
    <property type="entry name" value="SIS_dom_sf"/>
</dbReference>
<dbReference type="RefSeq" id="WP_264983216.1">
    <property type="nucleotide sequence ID" value="NZ_AP026708.1"/>
</dbReference>
<proteinExistence type="inferred from homology"/>
<dbReference type="EMBL" id="AP026708">
    <property type="protein sequence ID" value="BDQ33162.1"/>
    <property type="molecule type" value="Genomic_DNA"/>
</dbReference>
<dbReference type="Gene3D" id="3.40.50.10490">
    <property type="entry name" value="Glucose-6-phosphate isomerase like protein, domain 1"/>
    <property type="match status" value="1"/>
</dbReference>
<dbReference type="PANTHER" id="PTHR42745">
    <property type="match status" value="1"/>
</dbReference>
<organism evidence="8 9">
    <name type="scientific">Pseudodesulfovibrio portus</name>
    <dbReference type="NCBI Taxonomy" id="231439"/>
    <lineage>
        <taxon>Bacteria</taxon>
        <taxon>Pseudomonadati</taxon>
        <taxon>Thermodesulfobacteriota</taxon>
        <taxon>Desulfovibrionia</taxon>
        <taxon>Desulfovibrionales</taxon>
        <taxon>Desulfovibrionaceae</taxon>
    </lineage>
</organism>
<sequence length="337" mass="35116">MSCDNGKKDWLELAREVLDIEIEGLAAARDQLDDEFVRALTLMAECQGRVVITGVGKSGLVGRKIAATLASTGTPSFFLHPVEGAHGDMGMLRREDVILALSNSGGTDEVNGILPTLKSLGCSVIAMTSNRASAMAEAADVVVKVAVPREACRMGLAPTSSTTAQLAVGDALAVCLMEWKSFSQDDFRKFHPGGSLGQRLATCVDQLMHTNDLPVVGEDAAVEAALAALNAGGMGLVAIVGDDNVLKGVFTDGDVRRQVCAGKLDAAAPIVDHMTVSPRRAAAGDSSAHVLDVMERNEITVLPVVREDGTLAGLVHLHDLLGKGALKFSNGHGGRAS</sequence>
<feature type="domain" description="CBS" evidence="6">
    <location>
        <begin position="208"/>
        <end position="266"/>
    </location>
</feature>
<dbReference type="GO" id="GO:0016853">
    <property type="term" value="F:isomerase activity"/>
    <property type="evidence" value="ECO:0007669"/>
    <property type="project" value="UniProtKB-KW"/>
</dbReference>
<dbReference type="InterPro" id="IPR046342">
    <property type="entry name" value="CBS_dom_sf"/>
</dbReference>
<accession>A0ABM8AP50</accession>
<feature type="domain" description="CBS" evidence="6">
    <location>
        <begin position="274"/>
        <end position="337"/>
    </location>
</feature>
<dbReference type="InterPro" id="IPR001347">
    <property type="entry name" value="SIS_dom"/>
</dbReference>
<evidence type="ECO:0000313" key="9">
    <source>
        <dbReference type="Proteomes" id="UP001061361"/>
    </source>
</evidence>
<keyword evidence="3 5" id="KW-0129">CBS domain</keyword>
<keyword evidence="9" id="KW-1185">Reference proteome</keyword>
<dbReference type="PIRSF" id="PIRSF004692">
    <property type="entry name" value="KdsD_KpsF"/>
    <property type="match status" value="1"/>
</dbReference>
<gene>
    <name evidence="8" type="ORF">JCM14722_07040</name>
</gene>
<keyword evidence="8" id="KW-0413">Isomerase</keyword>
<feature type="domain" description="SIS" evidence="7">
    <location>
        <begin position="39"/>
        <end position="182"/>
    </location>
</feature>
<dbReference type="Proteomes" id="UP001061361">
    <property type="component" value="Chromosome"/>
</dbReference>
<dbReference type="Gene3D" id="3.10.580.10">
    <property type="entry name" value="CBS-domain"/>
    <property type="match status" value="1"/>
</dbReference>
<dbReference type="CDD" id="cd05014">
    <property type="entry name" value="SIS_Kpsf"/>
    <property type="match status" value="1"/>
</dbReference>
<dbReference type="PANTHER" id="PTHR42745:SF1">
    <property type="entry name" value="ARABINOSE 5-PHOSPHATE ISOMERASE KDSD"/>
    <property type="match status" value="1"/>
</dbReference>
<dbReference type="CDD" id="cd04604">
    <property type="entry name" value="CBS_pair_SIS_assoc"/>
    <property type="match status" value="1"/>
</dbReference>
<evidence type="ECO:0000256" key="5">
    <source>
        <dbReference type="PROSITE-ProRule" id="PRU00703"/>
    </source>
</evidence>
<dbReference type="SUPFAM" id="SSF54631">
    <property type="entry name" value="CBS-domain pair"/>
    <property type="match status" value="1"/>
</dbReference>
<protein>
    <submittedName>
        <fullName evidence="8">Carbohydrate isomerase KpsF/GutQ family protein</fullName>
    </submittedName>
</protein>
<dbReference type="InterPro" id="IPR004800">
    <property type="entry name" value="KdsD/KpsF-type"/>
</dbReference>
<dbReference type="InterPro" id="IPR035474">
    <property type="entry name" value="SIS_Kpsf"/>
</dbReference>
<reference evidence="8" key="1">
    <citation type="submission" date="2022-08" db="EMBL/GenBank/DDBJ databases">
        <title>Genome Sequence of the sulphate-reducing bacterium, Pseudodesulfovibrio portus JCM14722.</title>
        <authorList>
            <person name="Kondo R."/>
            <person name="Kataoka T."/>
        </authorList>
    </citation>
    <scope>NUCLEOTIDE SEQUENCE</scope>
    <source>
        <strain evidence="8">JCM 14722</strain>
    </source>
</reference>
<dbReference type="PROSITE" id="PS51371">
    <property type="entry name" value="CBS"/>
    <property type="match status" value="2"/>
</dbReference>
<comment type="similarity">
    <text evidence="1 4">Belongs to the SIS family. GutQ/KpsF subfamily.</text>
</comment>
<evidence type="ECO:0000256" key="1">
    <source>
        <dbReference type="ARBA" id="ARBA00008165"/>
    </source>
</evidence>